<reference evidence="3" key="1">
    <citation type="journal article" date="2011" name="Nature">
        <title>Genome sequence and analysis of the tuber crop potato.</title>
        <authorList>
            <consortium name="The Potato Genome Sequencing Consortium"/>
        </authorList>
    </citation>
    <scope>NUCLEOTIDE SEQUENCE [LARGE SCALE GENOMIC DNA]</scope>
    <source>
        <strain evidence="3">cv. DM1-3 516 R44</strain>
    </source>
</reference>
<feature type="region of interest" description="Disordered" evidence="1">
    <location>
        <begin position="137"/>
        <end position="177"/>
    </location>
</feature>
<proteinExistence type="predicted"/>
<dbReference type="EnsemblPlants" id="PGSC0003DMT400094666">
    <property type="protein sequence ID" value="PGSC0003DMT400094666"/>
    <property type="gene ID" value="PGSC0003DMG400044237"/>
</dbReference>
<dbReference type="AlphaFoldDB" id="M1DUL7"/>
<accession>M1DUL7</accession>
<evidence type="ECO:0000313" key="2">
    <source>
        <dbReference type="EnsemblPlants" id="PGSC0003DMT400094666"/>
    </source>
</evidence>
<dbReference type="Proteomes" id="UP000011115">
    <property type="component" value="Unassembled WGS sequence"/>
</dbReference>
<evidence type="ECO:0000256" key="1">
    <source>
        <dbReference type="SAM" id="MobiDB-lite"/>
    </source>
</evidence>
<keyword evidence="3" id="KW-1185">Reference proteome</keyword>
<protein>
    <submittedName>
        <fullName evidence="2">Integrase core domain containing protein</fullName>
    </submittedName>
</protein>
<evidence type="ECO:0000313" key="3">
    <source>
        <dbReference type="Proteomes" id="UP000011115"/>
    </source>
</evidence>
<dbReference type="PaxDb" id="4113-PGSC0003DMT400094666"/>
<feature type="compositionally biased region" description="Low complexity" evidence="1">
    <location>
        <begin position="148"/>
        <end position="170"/>
    </location>
</feature>
<dbReference type="HOGENOM" id="CLU_097724_1_0_1"/>
<feature type="compositionally biased region" description="Polar residues" evidence="1">
    <location>
        <begin position="107"/>
        <end position="121"/>
    </location>
</feature>
<reference evidence="2" key="2">
    <citation type="submission" date="2015-06" db="UniProtKB">
        <authorList>
            <consortium name="EnsemblPlants"/>
        </authorList>
    </citation>
    <scope>IDENTIFICATION</scope>
    <source>
        <strain evidence="2">DM1-3 516 R44</strain>
    </source>
</reference>
<dbReference type="Gramene" id="PGSC0003DMT400094666">
    <property type="protein sequence ID" value="PGSC0003DMT400094666"/>
    <property type="gene ID" value="PGSC0003DMG400044237"/>
</dbReference>
<organism evidence="2 3">
    <name type="scientific">Solanum tuberosum</name>
    <name type="common">Potato</name>
    <dbReference type="NCBI Taxonomy" id="4113"/>
    <lineage>
        <taxon>Eukaryota</taxon>
        <taxon>Viridiplantae</taxon>
        <taxon>Streptophyta</taxon>
        <taxon>Embryophyta</taxon>
        <taxon>Tracheophyta</taxon>
        <taxon>Spermatophyta</taxon>
        <taxon>Magnoliopsida</taxon>
        <taxon>eudicotyledons</taxon>
        <taxon>Gunneridae</taxon>
        <taxon>Pentapetalae</taxon>
        <taxon>asterids</taxon>
        <taxon>lamiids</taxon>
        <taxon>Solanales</taxon>
        <taxon>Solanaceae</taxon>
        <taxon>Solanoideae</taxon>
        <taxon>Solaneae</taxon>
        <taxon>Solanum</taxon>
    </lineage>
</organism>
<name>M1DUL7_SOLTU</name>
<feature type="region of interest" description="Disordered" evidence="1">
    <location>
        <begin position="97"/>
        <end position="121"/>
    </location>
</feature>
<dbReference type="InParanoid" id="M1DUL7"/>
<sequence length="177" mass="19029">MMARHSIHGPWMVSVDTRCGLANKDWLKPGTDRIYDTPSTDRRLGSWVDALENLSKCKTMDVDYGTMAPKKLVTYAKQGKLKSIPLSFRLIDEDTDTEKDPAYVPPNTRNSPTAPRATRATSQKVITNIVTVFQSDEKHTLIGSPTRAASSSAIGSASGSESAHASGSNAKSATGSS</sequence>